<accession>A0A7J6VN28</accession>
<dbReference type="PANTHER" id="PTHR45914:SF24">
    <property type="entry name" value="BHLH DOMAIN-CONTAINING PROTEIN"/>
    <property type="match status" value="1"/>
</dbReference>
<keyword evidence="8" id="KW-1185">Reference proteome</keyword>
<name>A0A7J6VN28_THATH</name>
<keyword evidence="3" id="KW-0804">Transcription</keyword>
<dbReference type="InterPro" id="IPR011598">
    <property type="entry name" value="bHLH_dom"/>
</dbReference>
<evidence type="ECO:0000256" key="3">
    <source>
        <dbReference type="ARBA" id="ARBA00023163"/>
    </source>
</evidence>
<dbReference type="AlphaFoldDB" id="A0A7J6VN28"/>
<dbReference type="Gene3D" id="4.10.280.10">
    <property type="entry name" value="Helix-loop-helix DNA-binding domain"/>
    <property type="match status" value="1"/>
</dbReference>
<dbReference type="GO" id="GO:0003700">
    <property type="term" value="F:DNA-binding transcription factor activity"/>
    <property type="evidence" value="ECO:0007669"/>
    <property type="project" value="InterPro"/>
</dbReference>
<dbReference type="SUPFAM" id="SSF47459">
    <property type="entry name" value="HLH, helix-loop-helix DNA-binding domain"/>
    <property type="match status" value="1"/>
</dbReference>
<evidence type="ECO:0000256" key="1">
    <source>
        <dbReference type="ARBA" id="ARBA00004123"/>
    </source>
</evidence>
<dbReference type="PANTHER" id="PTHR45914">
    <property type="entry name" value="TRANSCRIPTION FACTOR HEC3-RELATED"/>
    <property type="match status" value="1"/>
</dbReference>
<feature type="domain" description="BHLH" evidence="6">
    <location>
        <begin position="130"/>
        <end position="179"/>
    </location>
</feature>
<feature type="compositionally biased region" description="Low complexity" evidence="5">
    <location>
        <begin position="122"/>
        <end position="134"/>
    </location>
</feature>
<evidence type="ECO:0000256" key="2">
    <source>
        <dbReference type="ARBA" id="ARBA00023015"/>
    </source>
</evidence>
<dbReference type="EMBL" id="JABWDY010029758">
    <property type="protein sequence ID" value="KAF5186167.1"/>
    <property type="molecule type" value="Genomic_DNA"/>
</dbReference>
<feature type="compositionally biased region" description="Low complexity" evidence="5">
    <location>
        <begin position="91"/>
        <end position="100"/>
    </location>
</feature>
<dbReference type="InterPro" id="IPR045239">
    <property type="entry name" value="bHLH95_bHLH"/>
</dbReference>
<comment type="caution">
    <text evidence="7">The sequence shown here is derived from an EMBL/GenBank/DDBJ whole genome shotgun (WGS) entry which is preliminary data.</text>
</comment>
<evidence type="ECO:0000259" key="6">
    <source>
        <dbReference type="PROSITE" id="PS50888"/>
    </source>
</evidence>
<evidence type="ECO:0000256" key="5">
    <source>
        <dbReference type="SAM" id="MobiDB-lite"/>
    </source>
</evidence>
<keyword evidence="4" id="KW-0539">Nucleus</keyword>
<organism evidence="7 8">
    <name type="scientific">Thalictrum thalictroides</name>
    <name type="common">Rue-anemone</name>
    <name type="synonym">Anemone thalictroides</name>
    <dbReference type="NCBI Taxonomy" id="46969"/>
    <lineage>
        <taxon>Eukaryota</taxon>
        <taxon>Viridiplantae</taxon>
        <taxon>Streptophyta</taxon>
        <taxon>Embryophyta</taxon>
        <taxon>Tracheophyta</taxon>
        <taxon>Spermatophyta</taxon>
        <taxon>Magnoliopsida</taxon>
        <taxon>Ranunculales</taxon>
        <taxon>Ranunculaceae</taxon>
        <taxon>Thalictroideae</taxon>
        <taxon>Thalictrum</taxon>
    </lineage>
</organism>
<dbReference type="GO" id="GO:0046983">
    <property type="term" value="F:protein dimerization activity"/>
    <property type="evidence" value="ECO:0007669"/>
    <property type="project" value="InterPro"/>
</dbReference>
<dbReference type="InterPro" id="IPR045843">
    <property type="entry name" value="IND-like"/>
</dbReference>
<sequence length="280" mass="31460">MDSEYYFPPLSMSFNNLEKMAEIPSSCSSSSVFAFPPILTSNFQKLPKLEPIDSSLNDEWMYQLPNLRSVKENNKNTKNLPMSASTKRFRSSSVTSSTTTTHESYTLEAIVRNHLHPPPSSSSPLLVPSTSSLLQNERARKRRKEISEKTRLLAKLMPWEKKMDTATLFGEAYKYIKFLQAQVKVFQSMPYQSSFISSSSSQPPPFGGVVGGRGVTSTDFGGLEKLNRQQLLQVLVNSPGAQTAFSSQQCCVYSLEQVVWLKKNLQEQMFLLGSSFGPYY</sequence>
<evidence type="ECO:0000313" key="8">
    <source>
        <dbReference type="Proteomes" id="UP000554482"/>
    </source>
</evidence>
<dbReference type="Pfam" id="PF00010">
    <property type="entry name" value="HLH"/>
    <property type="match status" value="1"/>
</dbReference>
<dbReference type="GO" id="GO:0005634">
    <property type="term" value="C:nucleus"/>
    <property type="evidence" value="ECO:0007669"/>
    <property type="project" value="UniProtKB-SubCell"/>
</dbReference>
<comment type="subcellular location">
    <subcellularLocation>
        <location evidence="1">Nucleus</location>
    </subcellularLocation>
</comment>
<dbReference type="SMART" id="SM00353">
    <property type="entry name" value="HLH"/>
    <property type="match status" value="1"/>
</dbReference>
<dbReference type="OrthoDB" id="1610519at2759"/>
<protein>
    <submittedName>
        <fullName evidence="7">Transcription factor bhlh</fullName>
    </submittedName>
</protein>
<dbReference type="InterPro" id="IPR036638">
    <property type="entry name" value="HLH_DNA-bd_sf"/>
</dbReference>
<dbReference type="PROSITE" id="PS50888">
    <property type="entry name" value="BHLH"/>
    <property type="match status" value="1"/>
</dbReference>
<dbReference type="CDD" id="cd11393">
    <property type="entry name" value="bHLH_AtbHLH_like"/>
    <property type="match status" value="1"/>
</dbReference>
<reference evidence="7 8" key="1">
    <citation type="submission" date="2020-06" db="EMBL/GenBank/DDBJ databases">
        <title>Transcriptomic and genomic resources for Thalictrum thalictroides and T. hernandezii: Facilitating candidate gene discovery in an emerging model plant lineage.</title>
        <authorList>
            <person name="Arias T."/>
            <person name="Riano-Pachon D.M."/>
            <person name="Di Stilio V.S."/>
        </authorList>
    </citation>
    <scope>NUCLEOTIDE SEQUENCE [LARGE SCALE GENOMIC DNA]</scope>
    <source>
        <strain evidence="8">cv. WT478/WT964</strain>
        <tissue evidence="7">Leaves</tissue>
    </source>
</reference>
<gene>
    <name evidence="7" type="ORF">FRX31_024244</name>
</gene>
<evidence type="ECO:0000256" key="4">
    <source>
        <dbReference type="ARBA" id="ARBA00023242"/>
    </source>
</evidence>
<proteinExistence type="predicted"/>
<evidence type="ECO:0000313" key="7">
    <source>
        <dbReference type="EMBL" id="KAF5186167.1"/>
    </source>
</evidence>
<dbReference type="Proteomes" id="UP000554482">
    <property type="component" value="Unassembled WGS sequence"/>
</dbReference>
<feature type="region of interest" description="Disordered" evidence="5">
    <location>
        <begin position="117"/>
        <end position="146"/>
    </location>
</feature>
<keyword evidence="2" id="KW-0805">Transcription regulation</keyword>
<feature type="region of interest" description="Disordered" evidence="5">
    <location>
        <begin position="71"/>
        <end position="100"/>
    </location>
</feature>